<protein>
    <submittedName>
        <fullName evidence="7">Membrane protein involved in the export of O-antigen and teichoic acid</fullName>
    </submittedName>
</protein>
<feature type="transmembrane region" description="Helical" evidence="6">
    <location>
        <begin position="250"/>
        <end position="270"/>
    </location>
</feature>
<dbReference type="PANTHER" id="PTHR30250">
    <property type="entry name" value="PST FAMILY PREDICTED COLANIC ACID TRANSPORTER"/>
    <property type="match status" value="1"/>
</dbReference>
<evidence type="ECO:0000256" key="2">
    <source>
        <dbReference type="ARBA" id="ARBA00022475"/>
    </source>
</evidence>
<evidence type="ECO:0000256" key="5">
    <source>
        <dbReference type="ARBA" id="ARBA00023136"/>
    </source>
</evidence>
<evidence type="ECO:0000256" key="4">
    <source>
        <dbReference type="ARBA" id="ARBA00022989"/>
    </source>
</evidence>
<dbReference type="PANTHER" id="PTHR30250:SF11">
    <property type="entry name" value="O-ANTIGEN TRANSPORTER-RELATED"/>
    <property type="match status" value="1"/>
</dbReference>
<gene>
    <name evidence="7" type="ORF">GA0061103_3378</name>
</gene>
<feature type="transmembrane region" description="Helical" evidence="6">
    <location>
        <begin position="309"/>
        <end position="332"/>
    </location>
</feature>
<dbReference type="Proteomes" id="UP000199101">
    <property type="component" value="Unassembled WGS sequence"/>
</dbReference>
<dbReference type="GO" id="GO:0005886">
    <property type="term" value="C:plasma membrane"/>
    <property type="evidence" value="ECO:0007669"/>
    <property type="project" value="UniProtKB-SubCell"/>
</dbReference>
<feature type="transmembrane region" description="Helical" evidence="6">
    <location>
        <begin position="344"/>
        <end position="363"/>
    </location>
</feature>
<feature type="transmembrane region" description="Helical" evidence="6">
    <location>
        <begin position="131"/>
        <end position="154"/>
    </location>
</feature>
<keyword evidence="3 6" id="KW-0812">Transmembrane</keyword>
<proteinExistence type="predicted"/>
<evidence type="ECO:0000256" key="1">
    <source>
        <dbReference type="ARBA" id="ARBA00004651"/>
    </source>
</evidence>
<evidence type="ECO:0000313" key="7">
    <source>
        <dbReference type="EMBL" id="SCB24633.1"/>
    </source>
</evidence>
<feature type="transmembrane region" description="Helical" evidence="6">
    <location>
        <begin position="166"/>
        <end position="183"/>
    </location>
</feature>
<feature type="transmembrane region" description="Helical" evidence="6">
    <location>
        <begin position="189"/>
        <end position="207"/>
    </location>
</feature>
<keyword evidence="8" id="KW-1185">Reference proteome</keyword>
<keyword evidence="5 6" id="KW-0472">Membrane</keyword>
<feature type="transmembrane region" description="Helical" evidence="6">
    <location>
        <begin position="375"/>
        <end position="399"/>
    </location>
</feature>
<feature type="transmembrane region" description="Helical" evidence="6">
    <location>
        <begin position="405"/>
        <end position="426"/>
    </location>
</feature>
<dbReference type="InterPro" id="IPR050833">
    <property type="entry name" value="Poly_Biosynth_Transport"/>
</dbReference>
<dbReference type="EMBL" id="FMAG01000003">
    <property type="protein sequence ID" value="SCB24633.1"/>
    <property type="molecule type" value="Genomic_DNA"/>
</dbReference>
<keyword evidence="4 6" id="KW-1133">Transmembrane helix</keyword>
<dbReference type="STRING" id="410764.GA0061103_3378"/>
<name>A0A1C3VA57_9HYPH</name>
<feature type="transmembrane region" description="Helical" evidence="6">
    <location>
        <begin position="457"/>
        <end position="482"/>
    </location>
</feature>
<feature type="transmembrane region" description="Helical" evidence="6">
    <location>
        <begin position="12"/>
        <end position="29"/>
    </location>
</feature>
<comment type="subcellular location">
    <subcellularLocation>
        <location evidence="1">Cell membrane</location>
        <topology evidence="1">Multi-pass membrane protein</topology>
    </subcellularLocation>
</comment>
<accession>A0A1C3VA57</accession>
<reference evidence="8" key="1">
    <citation type="submission" date="2016-08" db="EMBL/GenBank/DDBJ databases">
        <authorList>
            <person name="Varghese N."/>
            <person name="Submissions Spin"/>
        </authorList>
    </citation>
    <scope>NUCLEOTIDE SEQUENCE [LARGE SCALE GENOMIC DNA]</scope>
    <source>
        <strain evidence="8">HAMBI 2975</strain>
    </source>
</reference>
<dbReference type="AlphaFoldDB" id="A0A1C3VA57"/>
<feature type="transmembrane region" description="Helical" evidence="6">
    <location>
        <begin position="227"/>
        <end position="244"/>
    </location>
</feature>
<feature type="transmembrane region" description="Helical" evidence="6">
    <location>
        <begin position="36"/>
        <end position="56"/>
    </location>
</feature>
<feature type="transmembrane region" description="Helical" evidence="6">
    <location>
        <begin position="104"/>
        <end position="125"/>
    </location>
</feature>
<sequence length="492" mass="51510">MGRGFGVGSTSLPEISAFLNLLLLAAAMAKIVALAAYFYQAAVAFGLLIAVAHLLAPADYAAYSLFISISQFAAIFCFEWVRFACSRFYPGQAPGSEALERKALTVEFAACSAICLIAASASIFFSVSAEIALLGGLVAIFQGGSDLHLTMLRFRQEFRVFSRLQGSRATILAIGTLAGAAVAPNFTCTVIGLMAGYLAYGLLAAFLTRNSLHEAASFEKALVRKHFVYGSVAASASVIGMLTPLGLKSILTATLGAGGAAGALLALDLLQRPFVLIVSALQAIQYPDVVTTYDRDGRTPAFAKQLGEYYSLLTGLTLMTAAGIFALLQPVGQLVIAAGLRKEFLAVAPFVIGLATCRALTANMMPTPAHLQHRLLTIFVLAVLDCVLLNAGTLIGGYLGSFGDAALMAGGMIGALCAMTIGVKVMMSLAFDFVWPPVVLSTIGLALPVLATAGFGYSLWISVAVGVVGGALFCMLGLYSYFVTMFRPQSRS</sequence>
<feature type="transmembrane region" description="Helical" evidence="6">
    <location>
        <begin position="433"/>
        <end position="451"/>
    </location>
</feature>
<evidence type="ECO:0000256" key="6">
    <source>
        <dbReference type="SAM" id="Phobius"/>
    </source>
</evidence>
<feature type="transmembrane region" description="Helical" evidence="6">
    <location>
        <begin position="62"/>
        <end position="83"/>
    </location>
</feature>
<evidence type="ECO:0000256" key="3">
    <source>
        <dbReference type="ARBA" id="ARBA00022692"/>
    </source>
</evidence>
<evidence type="ECO:0000313" key="8">
    <source>
        <dbReference type="Proteomes" id="UP000199101"/>
    </source>
</evidence>
<keyword evidence="2" id="KW-1003">Cell membrane</keyword>
<organism evidence="7 8">
    <name type="scientific">Rhizobium multihospitium</name>
    <dbReference type="NCBI Taxonomy" id="410764"/>
    <lineage>
        <taxon>Bacteria</taxon>
        <taxon>Pseudomonadati</taxon>
        <taxon>Pseudomonadota</taxon>
        <taxon>Alphaproteobacteria</taxon>
        <taxon>Hyphomicrobiales</taxon>
        <taxon>Rhizobiaceae</taxon>
        <taxon>Rhizobium/Agrobacterium group</taxon>
        <taxon>Rhizobium</taxon>
    </lineage>
</organism>